<dbReference type="AlphaFoldDB" id="A0AAV2Q9Y8"/>
<sequence>MRKIQNGKITKQILSTVPEMNLNGKNTLHIHQEFDKLYNSITEAKETATPMRTIVKKNNIKTMAKFRRLTKILDRYHQALITNGKTDHLDRTIRNILIILIQEGNVCKEQWWQ</sequence>
<name>A0AAV2Q9Y8_MEGNR</name>
<gene>
    <name evidence="1" type="ORF">MNOR_LOCUS8794</name>
</gene>
<protein>
    <submittedName>
        <fullName evidence="1">Uncharacterized protein</fullName>
    </submittedName>
</protein>
<proteinExistence type="predicted"/>
<organism evidence="1 2">
    <name type="scientific">Meganyctiphanes norvegica</name>
    <name type="common">Northern krill</name>
    <name type="synonym">Thysanopoda norvegica</name>
    <dbReference type="NCBI Taxonomy" id="48144"/>
    <lineage>
        <taxon>Eukaryota</taxon>
        <taxon>Metazoa</taxon>
        <taxon>Ecdysozoa</taxon>
        <taxon>Arthropoda</taxon>
        <taxon>Crustacea</taxon>
        <taxon>Multicrustacea</taxon>
        <taxon>Malacostraca</taxon>
        <taxon>Eumalacostraca</taxon>
        <taxon>Eucarida</taxon>
        <taxon>Euphausiacea</taxon>
        <taxon>Euphausiidae</taxon>
        <taxon>Meganyctiphanes</taxon>
    </lineage>
</organism>
<keyword evidence="2" id="KW-1185">Reference proteome</keyword>
<comment type="caution">
    <text evidence="1">The sequence shown here is derived from an EMBL/GenBank/DDBJ whole genome shotgun (WGS) entry which is preliminary data.</text>
</comment>
<dbReference type="Proteomes" id="UP001497623">
    <property type="component" value="Unassembled WGS sequence"/>
</dbReference>
<evidence type="ECO:0000313" key="1">
    <source>
        <dbReference type="EMBL" id="CAL4072281.1"/>
    </source>
</evidence>
<accession>A0AAV2Q9Y8</accession>
<evidence type="ECO:0000313" key="2">
    <source>
        <dbReference type="Proteomes" id="UP001497623"/>
    </source>
</evidence>
<dbReference type="EMBL" id="CAXKWB010004149">
    <property type="protein sequence ID" value="CAL4072281.1"/>
    <property type="molecule type" value="Genomic_DNA"/>
</dbReference>
<reference evidence="1 2" key="1">
    <citation type="submission" date="2024-05" db="EMBL/GenBank/DDBJ databases">
        <authorList>
            <person name="Wallberg A."/>
        </authorList>
    </citation>
    <scope>NUCLEOTIDE SEQUENCE [LARGE SCALE GENOMIC DNA]</scope>
</reference>